<dbReference type="PROSITE" id="PS50135">
    <property type="entry name" value="ZF_ZZ_2"/>
    <property type="match status" value="1"/>
</dbReference>
<dbReference type="GO" id="GO:0010646">
    <property type="term" value="P:regulation of cell communication"/>
    <property type="evidence" value="ECO:0007669"/>
    <property type="project" value="UniProtKB-ARBA"/>
</dbReference>
<dbReference type="PANTHER" id="PTHR12268:SF13">
    <property type="entry name" value="E3 UBIQUITIN-PROTEIN LIGASE KCMF1"/>
    <property type="match status" value="1"/>
</dbReference>
<dbReference type="STRING" id="2018661.A0A2A2JUE1"/>
<name>A0A2A2JUE1_9BILA</name>
<evidence type="ECO:0000256" key="7">
    <source>
        <dbReference type="ARBA" id="ARBA00022833"/>
    </source>
</evidence>
<dbReference type="Proteomes" id="UP000218231">
    <property type="component" value="Unassembled WGS sequence"/>
</dbReference>
<dbReference type="EC" id="2.3.2.27" evidence="3"/>
<evidence type="ECO:0000256" key="1">
    <source>
        <dbReference type="ARBA" id="ARBA00000900"/>
    </source>
</evidence>
<reference evidence="11 12" key="1">
    <citation type="journal article" date="2017" name="Curr. Biol.">
        <title>Genome architecture and evolution of a unichromosomal asexual nematode.</title>
        <authorList>
            <person name="Fradin H."/>
            <person name="Zegar C."/>
            <person name="Gutwein M."/>
            <person name="Lucas J."/>
            <person name="Kovtun M."/>
            <person name="Corcoran D."/>
            <person name="Baugh L.R."/>
            <person name="Kiontke K."/>
            <person name="Gunsalus K."/>
            <person name="Fitch D.H."/>
            <person name="Piano F."/>
        </authorList>
    </citation>
    <scope>NUCLEOTIDE SEQUENCE [LARGE SCALE GENOMIC DNA]</scope>
    <source>
        <strain evidence="11">PF1309</strain>
    </source>
</reference>
<evidence type="ECO:0000256" key="4">
    <source>
        <dbReference type="ARBA" id="ARBA00022679"/>
    </source>
</evidence>
<keyword evidence="12" id="KW-1185">Reference proteome</keyword>
<evidence type="ECO:0000313" key="12">
    <source>
        <dbReference type="Proteomes" id="UP000218231"/>
    </source>
</evidence>
<protein>
    <recommendedName>
        <fullName evidence="3">RING-type E3 ubiquitin transferase</fullName>
        <ecNumber evidence="3">2.3.2.27</ecNumber>
    </recommendedName>
</protein>
<feature type="region of interest" description="Disordered" evidence="9">
    <location>
        <begin position="355"/>
        <end position="443"/>
    </location>
</feature>
<evidence type="ECO:0000256" key="9">
    <source>
        <dbReference type="SAM" id="MobiDB-lite"/>
    </source>
</evidence>
<dbReference type="GO" id="GO:0005886">
    <property type="term" value="C:plasma membrane"/>
    <property type="evidence" value="ECO:0007669"/>
    <property type="project" value="TreeGrafter"/>
</dbReference>
<comment type="similarity">
    <text evidence="2">Belongs to the KCMF1 family.</text>
</comment>
<feature type="region of interest" description="Disordered" evidence="9">
    <location>
        <begin position="660"/>
        <end position="744"/>
    </location>
</feature>
<dbReference type="PROSITE" id="PS01357">
    <property type="entry name" value="ZF_ZZ_1"/>
    <property type="match status" value="1"/>
</dbReference>
<dbReference type="OrthoDB" id="7873042at2759"/>
<dbReference type="Pfam" id="PF05605">
    <property type="entry name" value="zf-Di19"/>
    <property type="match status" value="1"/>
</dbReference>
<dbReference type="EMBL" id="LIAE01010218">
    <property type="protein sequence ID" value="PAV65192.1"/>
    <property type="molecule type" value="Genomic_DNA"/>
</dbReference>
<keyword evidence="5" id="KW-0479">Metal-binding</keyword>
<dbReference type="AlphaFoldDB" id="A0A2A2JUE1"/>
<dbReference type="InterPro" id="IPR008598">
    <property type="entry name" value="Di19_Zn-bd"/>
</dbReference>
<accession>A0A2A2JUE1</accession>
<dbReference type="InterPro" id="IPR043145">
    <property type="entry name" value="Znf_ZZ_sf"/>
</dbReference>
<evidence type="ECO:0000256" key="8">
    <source>
        <dbReference type="PROSITE-ProRule" id="PRU00228"/>
    </source>
</evidence>
<evidence type="ECO:0000256" key="3">
    <source>
        <dbReference type="ARBA" id="ARBA00012483"/>
    </source>
</evidence>
<sequence>MNNPSQHDGVSCDGCEDSAFTGNRYKCLRCVDFDLCHSCYINKIGANSVGSRTSHSIDHPMQLILTHRDFEAAYEGDTTKSYDVCKVASFTCPYCNTTGYSIRSFANHIITVHNEPPSPPVIVMCPICIALPDCDGNREITDLRAHYSTEHANVLNIDNYRSEPARANVVRRPMLARRTPRQTAAANRQTAVGGGANLLNATPAAQPFGIPWHQLMGDGTIEVDMDEMIRNIPGRTPLGNVATDIQQRLINTQLINSLQAASLGNLTAANLLRSNLSARTAGVSGLAAVASQAGANEYAQPRSAISTSLLTRQISVPPLPPSVRPMRLRAIFPVSNEHHQSSSDELEEFDELTEVFDESDADTNQIFANDSDEEERRIEKPKSSEENEEEKQQSGSTSENGQVLKNGETKVEKKSSRRQISSDDDLNPLTEEEESSLTKTQKDLRRKIDEEEIWKDLSENLSNEEMETLLTALKNDSGLEFDDDEDEAAYQRDRTGRLNDAERAKNARNGAGNQHHSNQEDKAVSELSQCYLSMQIHVPSIASFGCGFYWEDNRFLSHKRRQSSQNTSTATETKNPEALLAKADKCLAALRTFCGESADFGGQLKLKNFDSADKSLRRILKAHPLEKLELVPNSYERSNIIEANMLAETSRRLAAEASAVRVDGNEPSPGIPELLPEDGTNAAAATRQSTEETRDEEGDEATTVVNSDEESTDDDDGETSGGAERNEESVVVDLLNRPGENESV</sequence>
<dbReference type="GO" id="GO:0008270">
    <property type="term" value="F:zinc ion binding"/>
    <property type="evidence" value="ECO:0007669"/>
    <property type="project" value="UniProtKB-KW"/>
</dbReference>
<evidence type="ECO:0000313" key="11">
    <source>
        <dbReference type="EMBL" id="PAV65192.1"/>
    </source>
</evidence>
<dbReference type="Gene3D" id="3.30.60.90">
    <property type="match status" value="1"/>
</dbReference>
<keyword evidence="7" id="KW-0862">Zinc</keyword>
<dbReference type="GO" id="GO:0061630">
    <property type="term" value="F:ubiquitin protein ligase activity"/>
    <property type="evidence" value="ECO:0007669"/>
    <property type="project" value="UniProtKB-EC"/>
</dbReference>
<dbReference type="InterPro" id="IPR000433">
    <property type="entry name" value="Znf_ZZ"/>
</dbReference>
<dbReference type="SMART" id="SM00291">
    <property type="entry name" value="ZnF_ZZ"/>
    <property type="match status" value="1"/>
</dbReference>
<gene>
    <name evidence="11" type="ORF">WR25_14520</name>
</gene>
<dbReference type="GO" id="GO:0023051">
    <property type="term" value="P:regulation of signaling"/>
    <property type="evidence" value="ECO:0007669"/>
    <property type="project" value="UniProtKB-ARBA"/>
</dbReference>
<dbReference type="CDD" id="cd02338">
    <property type="entry name" value="ZZ_PCMF_like"/>
    <property type="match status" value="1"/>
</dbReference>
<comment type="caution">
    <text evidence="11">The sequence shown here is derived from an EMBL/GenBank/DDBJ whole genome shotgun (WGS) entry which is preliminary data.</text>
</comment>
<feature type="compositionally biased region" description="Basic and acidic residues" evidence="9">
    <location>
        <begin position="374"/>
        <end position="385"/>
    </location>
</feature>
<evidence type="ECO:0000256" key="5">
    <source>
        <dbReference type="ARBA" id="ARBA00022723"/>
    </source>
</evidence>
<keyword evidence="6 8" id="KW-0863">Zinc-finger</keyword>
<evidence type="ECO:0000256" key="6">
    <source>
        <dbReference type="ARBA" id="ARBA00022771"/>
    </source>
</evidence>
<dbReference type="GO" id="GO:0099536">
    <property type="term" value="P:synaptic signaling"/>
    <property type="evidence" value="ECO:0007669"/>
    <property type="project" value="TreeGrafter"/>
</dbReference>
<evidence type="ECO:0000259" key="10">
    <source>
        <dbReference type="PROSITE" id="PS50135"/>
    </source>
</evidence>
<feature type="compositionally biased region" description="Acidic residues" evidence="9">
    <location>
        <begin position="707"/>
        <end position="718"/>
    </location>
</feature>
<comment type="catalytic activity">
    <reaction evidence="1">
        <text>S-ubiquitinyl-[E2 ubiquitin-conjugating enzyme]-L-cysteine + [acceptor protein]-L-lysine = [E2 ubiquitin-conjugating enzyme]-L-cysteine + N(6)-ubiquitinyl-[acceptor protein]-L-lysine.</text>
        <dbReference type="EC" id="2.3.2.27"/>
    </reaction>
</comment>
<feature type="domain" description="ZZ-type" evidence="10">
    <location>
        <begin position="7"/>
        <end position="69"/>
    </location>
</feature>
<dbReference type="PANTHER" id="PTHR12268">
    <property type="entry name" value="E3 UBIQUITIN-PROTEIN LIGASE KCMF1"/>
    <property type="match status" value="1"/>
</dbReference>
<dbReference type="GO" id="GO:0045202">
    <property type="term" value="C:synapse"/>
    <property type="evidence" value="ECO:0007669"/>
    <property type="project" value="GOC"/>
</dbReference>
<evidence type="ECO:0000256" key="2">
    <source>
        <dbReference type="ARBA" id="ARBA00010938"/>
    </source>
</evidence>
<organism evidence="11 12">
    <name type="scientific">Diploscapter pachys</name>
    <dbReference type="NCBI Taxonomy" id="2018661"/>
    <lineage>
        <taxon>Eukaryota</taxon>
        <taxon>Metazoa</taxon>
        <taxon>Ecdysozoa</taxon>
        <taxon>Nematoda</taxon>
        <taxon>Chromadorea</taxon>
        <taxon>Rhabditida</taxon>
        <taxon>Rhabditina</taxon>
        <taxon>Rhabditomorpha</taxon>
        <taxon>Rhabditoidea</taxon>
        <taxon>Rhabditidae</taxon>
        <taxon>Diploscapter</taxon>
    </lineage>
</organism>
<dbReference type="SUPFAM" id="SSF57850">
    <property type="entry name" value="RING/U-box"/>
    <property type="match status" value="1"/>
</dbReference>
<dbReference type="Pfam" id="PF00569">
    <property type="entry name" value="ZZ"/>
    <property type="match status" value="1"/>
</dbReference>
<dbReference type="InterPro" id="IPR050774">
    <property type="entry name" value="KCMF1/Dystrophin"/>
</dbReference>
<feature type="compositionally biased region" description="Acidic residues" evidence="9">
    <location>
        <begin position="422"/>
        <end position="435"/>
    </location>
</feature>
<keyword evidence="4" id="KW-0808">Transferase</keyword>
<proteinExistence type="inferred from homology"/>